<feature type="non-terminal residue" evidence="2">
    <location>
        <position position="1"/>
    </location>
</feature>
<evidence type="ECO:0000256" key="1">
    <source>
        <dbReference type="SAM" id="Phobius"/>
    </source>
</evidence>
<evidence type="ECO:0000313" key="3">
    <source>
        <dbReference type="Proteomes" id="UP000681720"/>
    </source>
</evidence>
<proteinExistence type="predicted"/>
<comment type="caution">
    <text evidence="2">The sequence shown here is derived from an EMBL/GenBank/DDBJ whole genome shotgun (WGS) entry which is preliminary data.</text>
</comment>
<accession>A0A8S3HXF5</accession>
<evidence type="ECO:0008006" key="4">
    <source>
        <dbReference type="Google" id="ProtNLM"/>
    </source>
</evidence>
<gene>
    <name evidence="2" type="ORF">GIL414_LOCUS72828</name>
</gene>
<feature type="transmembrane region" description="Helical" evidence="1">
    <location>
        <begin position="77"/>
        <end position="94"/>
    </location>
</feature>
<dbReference type="EMBL" id="CAJOBJ010337259">
    <property type="protein sequence ID" value="CAF5190477.1"/>
    <property type="molecule type" value="Genomic_DNA"/>
</dbReference>
<reference evidence="2" key="1">
    <citation type="submission" date="2021-02" db="EMBL/GenBank/DDBJ databases">
        <authorList>
            <person name="Nowell W R."/>
        </authorList>
    </citation>
    <scope>NUCLEOTIDE SEQUENCE</scope>
</reference>
<dbReference type="Proteomes" id="UP000681720">
    <property type="component" value="Unassembled WGS sequence"/>
</dbReference>
<dbReference type="AlphaFoldDB" id="A0A8S3HXF5"/>
<organism evidence="2 3">
    <name type="scientific">Rotaria magnacalcarata</name>
    <dbReference type="NCBI Taxonomy" id="392030"/>
    <lineage>
        <taxon>Eukaryota</taxon>
        <taxon>Metazoa</taxon>
        <taxon>Spiralia</taxon>
        <taxon>Gnathifera</taxon>
        <taxon>Rotifera</taxon>
        <taxon>Eurotatoria</taxon>
        <taxon>Bdelloidea</taxon>
        <taxon>Philodinida</taxon>
        <taxon>Philodinidae</taxon>
        <taxon>Rotaria</taxon>
    </lineage>
</organism>
<protein>
    <recommendedName>
        <fullName evidence="4">Transmembrane protein</fullName>
    </recommendedName>
</protein>
<name>A0A8S3HXF5_9BILA</name>
<evidence type="ECO:0000313" key="2">
    <source>
        <dbReference type="EMBL" id="CAF5190477.1"/>
    </source>
</evidence>
<keyword evidence="1" id="KW-0472">Membrane</keyword>
<sequence>MSYRGRRPSIHRRETGQGYLGPVARTGYLGPVARTGPYIDLPVVCSIHVSSMSVRKELRLSTAPPSSSRFHQQQSKYNYFLIHIVFIIIIVLFYCSNSSSNETTQNCIPVQFNEKENSY</sequence>
<keyword evidence="1" id="KW-1133">Transmembrane helix</keyword>
<keyword evidence="1" id="KW-0812">Transmembrane</keyword>